<proteinExistence type="predicted"/>
<accession>A0A0A2M965</accession>
<dbReference type="InterPro" id="IPR026350">
    <property type="entry name" value="GxxExxY"/>
</dbReference>
<protein>
    <submittedName>
        <fullName evidence="1">GxxExxY protein</fullName>
    </submittedName>
</protein>
<dbReference type="Pfam" id="PF13366">
    <property type="entry name" value="PDDEXK_3"/>
    <property type="match status" value="1"/>
</dbReference>
<gene>
    <name evidence="1" type="ORF">Q765_02760</name>
</gene>
<reference evidence="1 2" key="1">
    <citation type="submission" date="2013-09" db="EMBL/GenBank/DDBJ databases">
        <authorList>
            <person name="Zeng Z."/>
            <person name="Chen C."/>
        </authorList>
    </citation>
    <scope>NUCLEOTIDE SEQUENCE [LARGE SCALE GENOMIC DNA]</scope>
    <source>
        <strain evidence="1 2">WB 3.3-2</strain>
    </source>
</reference>
<keyword evidence="2" id="KW-1185">Reference proteome</keyword>
<sequence>MDANQLSHKIIGLAIEVHRHLGPGLLESAYSECLAYEISNSGLYVEREKLLPISYKGIFIHHGYRLDLLVENKLVLELKTTDELTDVHHSQLITYLKLGNYPLGLLINFNTRILKDGLKRVINSGFVNSHPTDG</sequence>
<evidence type="ECO:0000313" key="1">
    <source>
        <dbReference type="EMBL" id="KGO88003.1"/>
    </source>
</evidence>
<dbReference type="AlphaFoldDB" id="A0A0A2M965"/>
<dbReference type="RefSeq" id="WP_020212353.1">
    <property type="nucleotide sequence ID" value="NZ_JRLX01000002.1"/>
</dbReference>
<dbReference type="EMBL" id="JRLX01000002">
    <property type="protein sequence ID" value="KGO88003.1"/>
    <property type="molecule type" value="Genomic_DNA"/>
</dbReference>
<dbReference type="NCBIfam" id="TIGR04256">
    <property type="entry name" value="GxxExxY"/>
    <property type="match status" value="1"/>
</dbReference>
<organism evidence="1 2">
    <name type="scientific">Flavobacterium rivuli WB 3.3-2 = DSM 21788</name>
    <dbReference type="NCBI Taxonomy" id="1121895"/>
    <lineage>
        <taxon>Bacteria</taxon>
        <taxon>Pseudomonadati</taxon>
        <taxon>Bacteroidota</taxon>
        <taxon>Flavobacteriia</taxon>
        <taxon>Flavobacteriales</taxon>
        <taxon>Flavobacteriaceae</taxon>
        <taxon>Flavobacterium</taxon>
    </lineage>
</organism>
<name>A0A0A2M965_9FLAO</name>
<dbReference type="eggNOG" id="COG0614">
    <property type="taxonomic scope" value="Bacteria"/>
</dbReference>
<dbReference type="OrthoDB" id="1119698at2"/>
<comment type="caution">
    <text evidence="1">The sequence shown here is derived from an EMBL/GenBank/DDBJ whole genome shotgun (WGS) entry which is preliminary data.</text>
</comment>
<evidence type="ECO:0000313" key="2">
    <source>
        <dbReference type="Proteomes" id="UP000030152"/>
    </source>
</evidence>
<dbReference type="Proteomes" id="UP000030152">
    <property type="component" value="Unassembled WGS sequence"/>
</dbReference>
<dbReference type="STRING" id="1121895.GCA_000378485_01219"/>